<evidence type="ECO:0000256" key="4">
    <source>
        <dbReference type="ARBA" id="ARBA00022993"/>
    </source>
</evidence>
<dbReference type="Proteomes" id="UP001549320">
    <property type="component" value="Unassembled WGS sequence"/>
</dbReference>
<comment type="catalytic activity">
    <reaction evidence="5">
        <text>3'-dephospho-CoA + ATP = ADP + CoA + H(+)</text>
        <dbReference type="Rhea" id="RHEA:18245"/>
        <dbReference type="ChEBI" id="CHEBI:15378"/>
        <dbReference type="ChEBI" id="CHEBI:30616"/>
        <dbReference type="ChEBI" id="CHEBI:57287"/>
        <dbReference type="ChEBI" id="CHEBI:57328"/>
        <dbReference type="ChEBI" id="CHEBI:456216"/>
        <dbReference type="EC" id="2.7.1.24"/>
    </reaction>
</comment>
<evidence type="ECO:0000256" key="1">
    <source>
        <dbReference type="ARBA" id="ARBA00009018"/>
    </source>
</evidence>
<dbReference type="Pfam" id="PF01121">
    <property type="entry name" value="CoaE"/>
    <property type="match status" value="1"/>
</dbReference>
<dbReference type="HAMAP" id="MF_00376">
    <property type="entry name" value="Dephospho_CoA_kinase"/>
    <property type="match status" value="1"/>
</dbReference>
<reference evidence="7 8" key="1">
    <citation type="submission" date="2024-06" db="EMBL/GenBank/DDBJ databases">
        <title>Sorghum-associated microbial communities from plants grown in Nebraska, USA.</title>
        <authorList>
            <person name="Schachtman D."/>
        </authorList>
    </citation>
    <scope>NUCLEOTIDE SEQUENCE [LARGE SCALE GENOMIC DNA]</scope>
    <source>
        <strain evidence="7 8">2709</strain>
    </source>
</reference>
<evidence type="ECO:0000256" key="6">
    <source>
        <dbReference type="NCBIfam" id="TIGR00152"/>
    </source>
</evidence>
<dbReference type="GO" id="GO:0004140">
    <property type="term" value="F:dephospho-CoA kinase activity"/>
    <property type="evidence" value="ECO:0007669"/>
    <property type="project" value="UniProtKB-EC"/>
</dbReference>
<proteinExistence type="inferred from homology"/>
<evidence type="ECO:0000313" key="8">
    <source>
        <dbReference type="Proteomes" id="UP001549320"/>
    </source>
</evidence>
<evidence type="ECO:0000313" key="7">
    <source>
        <dbReference type="EMBL" id="MET4579902.1"/>
    </source>
</evidence>
<protein>
    <recommendedName>
        <fullName evidence="5 6">Dephospho-CoA kinase</fullName>
        <ecNumber evidence="5 6">2.7.1.24</ecNumber>
    </recommendedName>
    <alternativeName>
        <fullName evidence="5">Dephosphocoenzyme A kinase</fullName>
    </alternativeName>
</protein>
<evidence type="ECO:0000256" key="3">
    <source>
        <dbReference type="ARBA" id="ARBA00022840"/>
    </source>
</evidence>
<comment type="subcellular location">
    <subcellularLocation>
        <location evidence="5">Cytoplasm</location>
    </subcellularLocation>
</comment>
<keyword evidence="8" id="KW-1185">Reference proteome</keyword>
<evidence type="ECO:0000256" key="5">
    <source>
        <dbReference type="HAMAP-Rule" id="MF_00376"/>
    </source>
</evidence>
<comment type="similarity">
    <text evidence="1 5">Belongs to the CoaE family.</text>
</comment>
<keyword evidence="2 5" id="KW-0547">Nucleotide-binding</keyword>
<dbReference type="NCBIfam" id="TIGR00152">
    <property type="entry name" value="dephospho-CoA kinase"/>
    <property type="match status" value="1"/>
</dbReference>
<gene>
    <name evidence="5" type="primary">coaE</name>
    <name evidence="7" type="ORF">ABIE13_005039</name>
</gene>
<evidence type="ECO:0000256" key="2">
    <source>
        <dbReference type="ARBA" id="ARBA00022741"/>
    </source>
</evidence>
<sequence length="204" mass="21303">MKEPLRLGLTGGIGSGKSTVATMLAECGAAVIDSDAISRATTASGGVALPAIVATFGPQMLGADGALDRGAMRQLVFGDTSARHRLESIIHPLVSQEVDRQAKLATDSGKTCLVFDVPLLVESGARWRGKLDRVLVIDCPAETQIERVMARSGIGTEEVQRIIDAQASREARLSAADIVIYNGAGVSLPALRESVQSLLPSLGL</sequence>
<dbReference type="RefSeq" id="WP_354448425.1">
    <property type="nucleotide sequence ID" value="NZ_JBEPSH010000012.1"/>
</dbReference>
<dbReference type="Gene3D" id="3.40.50.300">
    <property type="entry name" value="P-loop containing nucleotide triphosphate hydrolases"/>
    <property type="match status" value="1"/>
</dbReference>
<dbReference type="PANTHER" id="PTHR10695">
    <property type="entry name" value="DEPHOSPHO-COA KINASE-RELATED"/>
    <property type="match status" value="1"/>
</dbReference>
<dbReference type="InterPro" id="IPR001977">
    <property type="entry name" value="Depp_CoAkinase"/>
</dbReference>
<keyword evidence="5 7" id="KW-0808">Transferase</keyword>
<keyword evidence="4 5" id="KW-0173">Coenzyme A biosynthesis</keyword>
<dbReference type="CDD" id="cd02022">
    <property type="entry name" value="DPCK"/>
    <property type="match status" value="1"/>
</dbReference>
<dbReference type="EMBL" id="JBEPSH010000012">
    <property type="protein sequence ID" value="MET4579902.1"/>
    <property type="molecule type" value="Genomic_DNA"/>
</dbReference>
<dbReference type="PROSITE" id="PS51219">
    <property type="entry name" value="DPCK"/>
    <property type="match status" value="1"/>
</dbReference>
<dbReference type="InterPro" id="IPR027417">
    <property type="entry name" value="P-loop_NTPase"/>
</dbReference>
<comment type="pathway">
    <text evidence="5">Cofactor biosynthesis; coenzyme A biosynthesis; CoA from (R)-pantothenate: step 5/5.</text>
</comment>
<accession>A0ABV2QFU0</accession>
<comment type="caution">
    <text evidence="7">The sequence shown here is derived from an EMBL/GenBank/DDBJ whole genome shotgun (WGS) entry which is preliminary data.</text>
</comment>
<dbReference type="EC" id="2.7.1.24" evidence="5 6"/>
<keyword evidence="3 5" id="KW-0067">ATP-binding</keyword>
<comment type="function">
    <text evidence="5">Catalyzes the phosphorylation of the 3'-hydroxyl group of dephosphocoenzyme A to form coenzyme A.</text>
</comment>
<organism evidence="7 8">
    <name type="scientific">Ottowia thiooxydans</name>
    <dbReference type="NCBI Taxonomy" id="219182"/>
    <lineage>
        <taxon>Bacteria</taxon>
        <taxon>Pseudomonadati</taxon>
        <taxon>Pseudomonadota</taxon>
        <taxon>Betaproteobacteria</taxon>
        <taxon>Burkholderiales</taxon>
        <taxon>Comamonadaceae</taxon>
        <taxon>Ottowia</taxon>
    </lineage>
</organism>
<dbReference type="SUPFAM" id="SSF52540">
    <property type="entry name" value="P-loop containing nucleoside triphosphate hydrolases"/>
    <property type="match status" value="1"/>
</dbReference>
<keyword evidence="5 7" id="KW-0418">Kinase</keyword>
<feature type="binding site" evidence="5">
    <location>
        <begin position="14"/>
        <end position="19"/>
    </location>
    <ligand>
        <name>ATP</name>
        <dbReference type="ChEBI" id="CHEBI:30616"/>
    </ligand>
</feature>
<keyword evidence="5" id="KW-0963">Cytoplasm</keyword>
<dbReference type="PANTHER" id="PTHR10695:SF46">
    <property type="entry name" value="BIFUNCTIONAL COENZYME A SYNTHASE-RELATED"/>
    <property type="match status" value="1"/>
</dbReference>
<name>A0ABV2QFU0_9BURK</name>